<evidence type="ECO:0000256" key="1">
    <source>
        <dbReference type="ARBA" id="ARBA00004429"/>
    </source>
</evidence>
<evidence type="ECO:0000256" key="7">
    <source>
        <dbReference type="SAM" id="Phobius"/>
    </source>
</evidence>
<dbReference type="GO" id="GO:0015385">
    <property type="term" value="F:sodium:proton antiporter activity"/>
    <property type="evidence" value="ECO:0007669"/>
    <property type="project" value="TreeGrafter"/>
</dbReference>
<organism evidence="8 9">
    <name type="scientific">Pseudomonas amygdali pv. ulmi</name>
    <dbReference type="NCBI Taxonomy" id="251720"/>
    <lineage>
        <taxon>Bacteria</taxon>
        <taxon>Pseudomonadati</taxon>
        <taxon>Pseudomonadota</taxon>
        <taxon>Gammaproteobacteria</taxon>
        <taxon>Pseudomonadales</taxon>
        <taxon>Pseudomonadaceae</taxon>
        <taxon>Pseudomonas</taxon>
        <taxon>Pseudomonas amygdali</taxon>
    </lineage>
</organism>
<name>A0A0Q0CAQ0_PSEA0</name>
<dbReference type="GO" id="GO:0006885">
    <property type="term" value="P:regulation of pH"/>
    <property type="evidence" value="ECO:0007669"/>
    <property type="project" value="InterPro"/>
</dbReference>
<dbReference type="InterPro" id="IPR023171">
    <property type="entry name" value="Na/H_antiporter_dom_sf"/>
</dbReference>
<keyword evidence="2" id="KW-1003">Cell membrane</keyword>
<keyword evidence="3 7" id="KW-0812">Transmembrane</keyword>
<dbReference type="InterPro" id="IPR004670">
    <property type="entry name" value="NhaA"/>
</dbReference>
<gene>
    <name evidence="8" type="ORF">ALO41_00406</name>
</gene>
<dbReference type="PANTHER" id="PTHR30341">
    <property type="entry name" value="SODIUM ION/PROTON ANTIPORTER NHAA-RELATED"/>
    <property type="match status" value="1"/>
</dbReference>
<keyword evidence="6" id="KW-0739">Sodium transport</keyword>
<evidence type="ECO:0000313" key="8">
    <source>
        <dbReference type="EMBL" id="KPZ05042.1"/>
    </source>
</evidence>
<reference evidence="8 9" key="1">
    <citation type="submission" date="2015-09" db="EMBL/GenBank/DDBJ databases">
        <title>Genome announcement of multiple Pseudomonas syringae strains.</title>
        <authorList>
            <person name="Thakur S."/>
            <person name="Wang P.W."/>
            <person name="Gong Y."/>
            <person name="Weir B.S."/>
            <person name="Guttman D.S."/>
        </authorList>
    </citation>
    <scope>NUCLEOTIDE SEQUENCE [LARGE SCALE GENOMIC DNA]</scope>
    <source>
        <strain evidence="8 9">ICMP3962</strain>
    </source>
</reference>
<evidence type="ECO:0000256" key="4">
    <source>
        <dbReference type="ARBA" id="ARBA00022989"/>
    </source>
</evidence>
<evidence type="ECO:0000256" key="6">
    <source>
        <dbReference type="ARBA" id="ARBA00023201"/>
    </source>
</evidence>
<evidence type="ECO:0000256" key="5">
    <source>
        <dbReference type="ARBA" id="ARBA00023136"/>
    </source>
</evidence>
<dbReference type="GO" id="GO:0005886">
    <property type="term" value="C:plasma membrane"/>
    <property type="evidence" value="ECO:0007669"/>
    <property type="project" value="UniProtKB-SubCell"/>
</dbReference>
<comment type="subcellular location">
    <subcellularLocation>
        <location evidence="1">Cell inner membrane</location>
        <topology evidence="1">Multi-pass membrane protein</topology>
    </subcellularLocation>
</comment>
<keyword evidence="5 7" id="KW-0472">Membrane</keyword>
<dbReference type="Proteomes" id="UP000050266">
    <property type="component" value="Unassembled WGS sequence"/>
</dbReference>
<protein>
    <submittedName>
        <fullName evidence="8">Na antiporter NhaA</fullName>
    </submittedName>
</protein>
<keyword evidence="6" id="KW-0406">Ion transport</keyword>
<dbReference type="Pfam" id="PF06965">
    <property type="entry name" value="Na_H_antiport_1"/>
    <property type="match status" value="1"/>
</dbReference>
<sequence length="68" mass="7421">MPWAYLLSWGKSIPGSVRVLLLALAIIDDIVAILIIAVFYTASLDYLGLVIAAAELLIVLIFQRMGMT</sequence>
<proteinExistence type="predicted"/>
<keyword evidence="6" id="KW-0813">Transport</keyword>
<dbReference type="PATRIC" id="fig|251720.4.peg.519"/>
<evidence type="ECO:0000256" key="3">
    <source>
        <dbReference type="ARBA" id="ARBA00022692"/>
    </source>
</evidence>
<keyword evidence="4 7" id="KW-1133">Transmembrane helix</keyword>
<keyword evidence="6" id="KW-0915">Sodium</keyword>
<accession>A0A0Q0CAQ0</accession>
<evidence type="ECO:0000256" key="2">
    <source>
        <dbReference type="ARBA" id="ARBA00022475"/>
    </source>
</evidence>
<dbReference type="EMBL" id="LJRQ01000449">
    <property type="protein sequence ID" value="KPZ05042.1"/>
    <property type="molecule type" value="Genomic_DNA"/>
</dbReference>
<comment type="caution">
    <text evidence="8">The sequence shown here is derived from an EMBL/GenBank/DDBJ whole genome shotgun (WGS) entry which is preliminary data.</text>
</comment>
<evidence type="ECO:0000313" key="9">
    <source>
        <dbReference type="Proteomes" id="UP000050266"/>
    </source>
</evidence>
<feature type="transmembrane region" description="Helical" evidence="7">
    <location>
        <begin position="20"/>
        <end position="40"/>
    </location>
</feature>
<dbReference type="AlphaFoldDB" id="A0A0Q0CAQ0"/>
<dbReference type="Gene3D" id="1.20.1530.10">
    <property type="entry name" value="Na+/H+ antiporter like domain"/>
    <property type="match status" value="1"/>
</dbReference>
<feature type="transmembrane region" description="Helical" evidence="7">
    <location>
        <begin position="46"/>
        <end position="62"/>
    </location>
</feature>
<dbReference type="PANTHER" id="PTHR30341:SF0">
    <property type="entry name" value="NA(+)_H(+) ANTIPORTER NHAA"/>
    <property type="match status" value="1"/>
</dbReference>